<dbReference type="AlphaFoldDB" id="A0A5J5GPI8"/>
<gene>
    <name evidence="2" type="ORF">F3S47_02890</name>
</gene>
<dbReference type="EMBL" id="VYQE01000001">
    <property type="protein sequence ID" value="KAA9010211.1"/>
    <property type="molecule type" value="Genomic_DNA"/>
</dbReference>
<evidence type="ECO:0000256" key="1">
    <source>
        <dbReference type="SAM" id="MobiDB-lite"/>
    </source>
</evidence>
<evidence type="ECO:0000313" key="3">
    <source>
        <dbReference type="Proteomes" id="UP000326554"/>
    </source>
</evidence>
<keyword evidence="3" id="KW-1185">Reference proteome</keyword>
<dbReference type="InterPro" id="IPR018772">
    <property type="entry name" value="Transcription_activator_HlyU"/>
</dbReference>
<name>A0A5J5GPI8_9RHOB</name>
<accession>A0A5J5GPI8</accession>
<dbReference type="Pfam" id="PF10115">
    <property type="entry name" value="HlyU"/>
    <property type="match status" value="1"/>
</dbReference>
<evidence type="ECO:0000313" key="2">
    <source>
        <dbReference type="EMBL" id="KAA9010211.1"/>
    </source>
</evidence>
<feature type="region of interest" description="Disordered" evidence="1">
    <location>
        <begin position="1"/>
        <end position="30"/>
    </location>
</feature>
<reference evidence="2 3" key="1">
    <citation type="submission" date="2019-09" db="EMBL/GenBank/DDBJ databases">
        <authorList>
            <person name="Park J.-S."/>
            <person name="Choi H.-J."/>
        </authorList>
    </citation>
    <scope>NUCLEOTIDE SEQUENCE [LARGE SCALE GENOMIC DNA]</scope>
    <source>
        <strain evidence="2 3">176SS1-4</strain>
    </source>
</reference>
<sequence length="92" mass="10613">MSILSRLFGRPRDDEPPAREPERYKDYDIYPEPVRDGSSWRIAARIVKEVDGELKEHQLVRVDTLDEETAAVDASIGKARQLIDEQGDRLFD</sequence>
<dbReference type="RefSeq" id="WP_150443697.1">
    <property type="nucleotide sequence ID" value="NZ_VYQE01000001.1"/>
</dbReference>
<feature type="compositionally biased region" description="Basic and acidic residues" evidence="1">
    <location>
        <begin position="10"/>
        <end position="28"/>
    </location>
</feature>
<proteinExistence type="predicted"/>
<comment type="caution">
    <text evidence="2">The sequence shown here is derived from an EMBL/GenBank/DDBJ whole genome shotgun (WGS) entry which is preliminary data.</text>
</comment>
<protein>
    <submittedName>
        <fullName evidence="2">Uncharacterized protein</fullName>
    </submittedName>
</protein>
<dbReference type="Proteomes" id="UP000326554">
    <property type="component" value="Unassembled WGS sequence"/>
</dbReference>
<organism evidence="2 3">
    <name type="scientific">Histidinibacterium aquaticum</name>
    <dbReference type="NCBI Taxonomy" id="2613962"/>
    <lineage>
        <taxon>Bacteria</taxon>
        <taxon>Pseudomonadati</taxon>
        <taxon>Pseudomonadota</taxon>
        <taxon>Alphaproteobacteria</taxon>
        <taxon>Rhodobacterales</taxon>
        <taxon>Paracoccaceae</taxon>
        <taxon>Histidinibacterium</taxon>
    </lineage>
</organism>